<evidence type="ECO:0000256" key="3">
    <source>
        <dbReference type="ARBA" id="ARBA00021330"/>
    </source>
</evidence>
<dbReference type="GO" id="GO:0005634">
    <property type="term" value="C:nucleus"/>
    <property type="evidence" value="ECO:0007669"/>
    <property type="project" value="TreeGrafter"/>
</dbReference>
<dbReference type="GO" id="GO:0046872">
    <property type="term" value="F:metal ion binding"/>
    <property type="evidence" value="ECO:0007669"/>
    <property type="project" value="UniProtKB-KW"/>
</dbReference>
<dbReference type="Ensembl" id="ENSVKKT00000006867.1">
    <property type="protein sequence ID" value="ENSVKKP00000006689.1"/>
    <property type="gene ID" value="ENSVKKG00000004843.1"/>
</dbReference>
<evidence type="ECO:0000256" key="9">
    <source>
        <dbReference type="ARBA" id="ARBA00022884"/>
    </source>
</evidence>
<dbReference type="GO" id="GO:0003723">
    <property type="term" value="F:RNA binding"/>
    <property type="evidence" value="ECO:0007669"/>
    <property type="project" value="UniProtKB-KW"/>
</dbReference>
<sequence length="407" mass="46207">MDGKLQKNELAGTVTFTPPLYMQRYQFIKQLVSRYKPKKVADLGCADCRLLWMLKFCKCIEVLVGLDICEDVMKEKMHTLSPLPGDYLQPSERPLTVILHQGSVAHKDPCMLGFDMITCIELIEHLEAKELEKFPEVVFGFMSPAVVIISTPNAEFNPLLPAVTLFRHPDHKFEWNRAQFQNWAQDAAAHYDYTVEFTGLGAAPPGKDVGFCTQIGVFVRNYARNGEPDRLEKYQEHVYKTRGAKRLKMNHHLKIILTFHLGSLKCCPRAVYPSLKDEKYLQNAVINEVSRTAQIIARRLLDHRKPVYKKHCDDPVETEPRSQPSCCFVRYVENPSFAEASHESMQSFICGNTVCVPLAKLLSFPKVKQLCGTLEVLSKLITGKIALSSDGSAVLIDAEYENEEQEH</sequence>
<keyword evidence="9" id="KW-0694">RNA-binding</keyword>
<comment type="cofactor">
    <cofactor evidence="1">
        <name>Mg(2+)</name>
        <dbReference type="ChEBI" id="CHEBI:18420"/>
    </cofactor>
</comment>
<evidence type="ECO:0000313" key="14">
    <source>
        <dbReference type="Ensembl" id="ENSVKKP00000006689.1"/>
    </source>
</evidence>
<evidence type="ECO:0000256" key="13">
    <source>
        <dbReference type="ARBA" id="ARBA00048418"/>
    </source>
</evidence>
<dbReference type="InterPro" id="IPR029063">
    <property type="entry name" value="SAM-dependent_MTases_sf"/>
</dbReference>
<name>A0A8D2JA86_VARKO</name>
<dbReference type="GO" id="GO:0005737">
    <property type="term" value="C:cytoplasm"/>
    <property type="evidence" value="ECO:0007669"/>
    <property type="project" value="TreeGrafter"/>
</dbReference>
<dbReference type="SUPFAM" id="SSF53335">
    <property type="entry name" value="S-adenosyl-L-methionine-dependent methyltransferases"/>
    <property type="match status" value="1"/>
</dbReference>
<dbReference type="GO" id="GO:0001510">
    <property type="term" value="P:RNA methylation"/>
    <property type="evidence" value="ECO:0007669"/>
    <property type="project" value="InterPro"/>
</dbReference>
<dbReference type="InterPro" id="IPR026610">
    <property type="entry name" value="Hen1"/>
</dbReference>
<comment type="catalytic activity">
    <reaction evidence="13">
        <text>small RNA 3'-end nucleotide + S-adenosyl-L-methionine = small RNA 3'-end 2'-O-methylnucleotide + S-adenosyl-L-homocysteine + H(+)</text>
        <dbReference type="Rhea" id="RHEA:37887"/>
        <dbReference type="Rhea" id="RHEA-COMP:10415"/>
        <dbReference type="Rhea" id="RHEA-COMP:10416"/>
        <dbReference type="ChEBI" id="CHEBI:15378"/>
        <dbReference type="ChEBI" id="CHEBI:57856"/>
        <dbReference type="ChEBI" id="CHEBI:59789"/>
        <dbReference type="ChEBI" id="CHEBI:74896"/>
        <dbReference type="ChEBI" id="CHEBI:74898"/>
        <dbReference type="EC" id="2.1.1.386"/>
    </reaction>
</comment>
<evidence type="ECO:0000256" key="5">
    <source>
        <dbReference type="ARBA" id="ARBA00022679"/>
    </source>
</evidence>
<keyword evidence="4" id="KW-0489">Methyltransferase</keyword>
<keyword evidence="7" id="KW-0479">Metal-binding</keyword>
<evidence type="ECO:0000313" key="15">
    <source>
        <dbReference type="Proteomes" id="UP000694545"/>
    </source>
</evidence>
<evidence type="ECO:0000256" key="10">
    <source>
        <dbReference type="ARBA" id="ARBA00023158"/>
    </source>
</evidence>
<organism evidence="14 15">
    <name type="scientific">Varanus komodoensis</name>
    <name type="common">Komodo dragon</name>
    <dbReference type="NCBI Taxonomy" id="61221"/>
    <lineage>
        <taxon>Eukaryota</taxon>
        <taxon>Metazoa</taxon>
        <taxon>Chordata</taxon>
        <taxon>Craniata</taxon>
        <taxon>Vertebrata</taxon>
        <taxon>Euteleostomi</taxon>
        <taxon>Lepidosauria</taxon>
        <taxon>Squamata</taxon>
        <taxon>Bifurcata</taxon>
        <taxon>Unidentata</taxon>
        <taxon>Episquamata</taxon>
        <taxon>Toxicofera</taxon>
        <taxon>Anguimorpha</taxon>
        <taxon>Paleoanguimorpha</taxon>
        <taxon>Varanoidea</taxon>
        <taxon>Varanidae</taxon>
        <taxon>Varanus</taxon>
    </lineage>
</organism>
<comment type="similarity">
    <text evidence="2">Belongs to the methyltransferase superfamily. HEN1 family.</text>
</comment>
<keyword evidence="15" id="KW-1185">Reference proteome</keyword>
<evidence type="ECO:0000256" key="11">
    <source>
        <dbReference type="ARBA" id="ARBA00029981"/>
    </source>
</evidence>
<reference evidence="14" key="2">
    <citation type="submission" date="2025-09" db="UniProtKB">
        <authorList>
            <consortium name="Ensembl"/>
        </authorList>
    </citation>
    <scope>IDENTIFICATION</scope>
</reference>
<dbReference type="Proteomes" id="UP000694545">
    <property type="component" value="Unplaced"/>
</dbReference>
<evidence type="ECO:0000256" key="6">
    <source>
        <dbReference type="ARBA" id="ARBA00022691"/>
    </source>
</evidence>
<dbReference type="Gene3D" id="3.40.50.150">
    <property type="entry name" value="Vaccinia Virus protein VP39"/>
    <property type="match status" value="1"/>
</dbReference>
<dbReference type="GO" id="GO:0090486">
    <property type="term" value="F:small RNA 2'-O-methyltransferase activity"/>
    <property type="evidence" value="ECO:0007669"/>
    <property type="project" value="UniProtKB-EC"/>
</dbReference>
<dbReference type="AlphaFoldDB" id="A0A8D2JA86"/>
<evidence type="ECO:0000256" key="7">
    <source>
        <dbReference type="ARBA" id="ARBA00022723"/>
    </source>
</evidence>
<dbReference type="FunFam" id="3.40.50.150:FF:000124">
    <property type="entry name" value="HEN methyltransferase 1"/>
    <property type="match status" value="1"/>
</dbReference>
<keyword evidence="10" id="KW-0943">RNA-mediated gene silencing</keyword>
<accession>A0A8D2JA86</accession>
<keyword evidence="8" id="KW-0460">Magnesium</keyword>
<evidence type="ECO:0000256" key="8">
    <source>
        <dbReference type="ARBA" id="ARBA00022842"/>
    </source>
</evidence>
<dbReference type="OMA" id="HQFVVDF"/>
<protein>
    <recommendedName>
        <fullName evidence="3">Small RNA 2'-O-methyltransferase</fullName>
        <ecNumber evidence="12">2.1.1.386</ecNumber>
    </recommendedName>
    <alternativeName>
        <fullName evidence="11">HEN1 methyltransferase homolog 1</fullName>
    </alternativeName>
</protein>
<dbReference type="GO" id="GO:0034587">
    <property type="term" value="P:piRNA processing"/>
    <property type="evidence" value="ECO:0007669"/>
    <property type="project" value="TreeGrafter"/>
</dbReference>
<reference evidence="14" key="1">
    <citation type="submission" date="2025-08" db="UniProtKB">
        <authorList>
            <consortium name="Ensembl"/>
        </authorList>
    </citation>
    <scope>IDENTIFICATION</scope>
</reference>
<evidence type="ECO:0000256" key="1">
    <source>
        <dbReference type="ARBA" id="ARBA00001946"/>
    </source>
</evidence>
<evidence type="ECO:0000256" key="4">
    <source>
        <dbReference type="ARBA" id="ARBA00022603"/>
    </source>
</evidence>
<keyword evidence="5" id="KW-0808">Transferase</keyword>
<proteinExistence type="inferred from homology"/>
<dbReference type="PANTHER" id="PTHR21404:SF3">
    <property type="entry name" value="SMALL RNA 2'-O-METHYLTRANSFERASE"/>
    <property type="match status" value="1"/>
</dbReference>
<dbReference type="PANTHER" id="PTHR21404">
    <property type="entry name" value="HEN1"/>
    <property type="match status" value="1"/>
</dbReference>
<keyword evidence="6" id="KW-0949">S-adenosyl-L-methionine</keyword>
<dbReference type="GO" id="GO:0030422">
    <property type="term" value="P:siRNA processing"/>
    <property type="evidence" value="ECO:0007669"/>
    <property type="project" value="TreeGrafter"/>
</dbReference>
<evidence type="ECO:0000256" key="12">
    <source>
        <dbReference type="ARBA" id="ARBA00035025"/>
    </source>
</evidence>
<dbReference type="EC" id="2.1.1.386" evidence="12"/>
<evidence type="ECO:0000256" key="2">
    <source>
        <dbReference type="ARBA" id="ARBA00009026"/>
    </source>
</evidence>